<proteinExistence type="predicted"/>
<keyword evidence="1" id="KW-0472">Membrane</keyword>
<feature type="transmembrane region" description="Helical" evidence="1">
    <location>
        <begin position="96"/>
        <end position="116"/>
    </location>
</feature>
<name>A0A8J3AB18_9ACTN</name>
<keyword evidence="3" id="KW-1185">Reference proteome</keyword>
<dbReference type="EMBL" id="BMHA01000014">
    <property type="protein sequence ID" value="GGI09173.1"/>
    <property type="molecule type" value="Genomic_DNA"/>
</dbReference>
<dbReference type="Pfam" id="PF04307">
    <property type="entry name" value="YdjM"/>
    <property type="match status" value="1"/>
</dbReference>
<evidence type="ECO:0000256" key="1">
    <source>
        <dbReference type="SAM" id="Phobius"/>
    </source>
</evidence>
<keyword evidence="1" id="KW-1133">Transmembrane helix</keyword>
<comment type="caution">
    <text evidence="2">The sequence shown here is derived from an EMBL/GenBank/DDBJ whole genome shotgun (WGS) entry which is preliminary data.</text>
</comment>
<organism evidence="2 3">
    <name type="scientific">Egicoccus halophilus</name>
    <dbReference type="NCBI Taxonomy" id="1670830"/>
    <lineage>
        <taxon>Bacteria</taxon>
        <taxon>Bacillati</taxon>
        <taxon>Actinomycetota</taxon>
        <taxon>Nitriliruptoria</taxon>
        <taxon>Egicoccales</taxon>
        <taxon>Egicoccaceae</taxon>
        <taxon>Egicoccus</taxon>
    </lineage>
</organism>
<keyword evidence="1" id="KW-0812">Transmembrane</keyword>
<gene>
    <name evidence="2" type="ORF">GCM10011354_32760</name>
</gene>
<feature type="transmembrane region" description="Helical" evidence="1">
    <location>
        <begin position="55"/>
        <end position="75"/>
    </location>
</feature>
<reference evidence="2" key="2">
    <citation type="submission" date="2020-09" db="EMBL/GenBank/DDBJ databases">
        <authorList>
            <person name="Sun Q."/>
            <person name="Zhou Y."/>
        </authorList>
    </citation>
    <scope>NUCLEOTIDE SEQUENCE</scope>
    <source>
        <strain evidence="2">CGMCC 1.14988</strain>
    </source>
</reference>
<sequence>MAHMPSTPFHLPPSLVVAWPARHHLDVPAFLLANFAVDVEPVVVLVAGLDRPPHGLSHTLLGAALLGAVTGWLLWLASGRLGRLLGGSYDLTRRSAVSSGVAGALLHVLIDALMHADQQPFLPVEGNPLLLSGSGPVLHLVGAVAFVAAVVLVVRDRAWRTVPERLTVVLLAVSLLGMAGAAALGLV</sequence>
<dbReference type="AlphaFoldDB" id="A0A8J3AB18"/>
<accession>A0A8J3AB18</accession>
<dbReference type="Proteomes" id="UP000650511">
    <property type="component" value="Unassembled WGS sequence"/>
</dbReference>
<reference evidence="2" key="1">
    <citation type="journal article" date="2014" name="Int. J. Syst. Evol. Microbiol.">
        <title>Complete genome sequence of Corynebacterium casei LMG S-19264T (=DSM 44701T), isolated from a smear-ripened cheese.</title>
        <authorList>
            <consortium name="US DOE Joint Genome Institute (JGI-PGF)"/>
            <person name="Walter F."/>
            <person name="Albersmeier A."/>
            <person name="Kalinowski J."/>
            <person name="Ruckert C."/>
        </authorList>
    </citation>
    <scope>NUCLEOTIDE SEQUENCE</scope>
    <source>
        <strain evidence="2">CGMCC 1.14988</strain>
    </source>
</reference>
<dbReference type="InterPro" id="IPR007404">
    <property type="entry name" value="YdjM-like"/>
</dbReference>
<protein>
    <submittedName>
        <fullName evidence="2">Uncharacterized protein</fullName>
    </submittedName>
</protein>
<feature type="transmembrane region" description="Helical" evidence="1">
    <location>
        <begin position="136"/>
        <end position="154"/>
    </location>
</feature>
<evidence type="ECO:0000313" key="3">
    <source>
        <dbReference type="Proteomes" id="UP000650511"/>
    </source>
</evidence>
<feature type="transmembrane region" description="Helical" evidence="1">
    <location>
        <begin position="166"/>
        <end position="186"/>
    </location>
</feature>
<evidence type="ECO:0000313" key="2">
    <source>
        <dbReference type="EMBL" id="GGI09173.1"/>
    </source>
</evidence>